<name>A0A517Z968_9PLAN</name>
<dbReference type="Proteomes" id="UP000320496">
    <property type="component" value="Chromosome"/>
</dbReference>
<evidence type="ECO:0000256" key="1">
    <source>
        <dbReference type="SAM" id="MobiDB-lite"/>
    </source>
</evidence>
<evidence type="ECO:0008006" key="4">
    <source>
        <dbReference type="Google" id="ProtNLM"/>
    </source>
</evidence>
<feature type="compositionally biased region" description="Polar residues" evidence="1">
    <location>
        <begin position="72"/>
        <end position="84"/>
    </location>
</feature>
<proteinExistence type="predicted"/>
<dbReference type="PROSITE" id="PS51257">
    <property type="entry name" value="PROKAR_LIPOPROTEIN"/>
    <property type="match status" value="1"/>
</dbReference>
<gene>
    <name evidence="2" type="ORF">Mal4_33130</name>
</gene>
<reference evidence="2 3" key="1">
    <citation type="submission" date="2019-02" db="EMBL/GenBank/DDBJ databases">
        <title>Deep-cultivation of Planctomycetes and their phenomic and genomic characterization uncovers novel biology.</title>
        <authorList>
            <person name="Wiegand S."/>
            <person name="Jogler M."/>
            <person name="Boedeker C."/>
            <person name="Pinto D."/>
            <person name="Vollmers J."/>
            <person name="Rivas-Marin E."/>
            <person name="Kohn T."/>
            <person name="Peeters S.H."/>
            <person name="Heuer A."/>
            <person name="Rast P."/>
            <person name="Oberbeckmann S."/>
            <person name="Bunk B."/>
            <person name="Jeske O."/>
            <person name="Meyerdierks A."/>
            <person name="Storesund J.E."/>
            <person name="Kallscheuer N."/>
            <person name="Luecker S."/>
            <person name="Lage O.M."/>
            <person name="Pohl T."/>
            <person name="Merkel B.J."/>
            <person name="Hornburger P."/>
            <person name="Mueller R.-W."/>
            <person name="Bruemmer F."/>
            <person name="Labrenz M."/>
            <person name="Spormann A.M."/>
            <person name="Op den Camp H."/>
            <person name="Overmann J."/>
            <person name="Amann R."/>
            <person name="Jetten M.S.M."/>
            <person name="Mascher T."/>
            <person name="Medema M.H."/>
            <person name="Devos D.P."/>
            <person name="Kaster A.-K."/>
            <person name="Ovreas L."/>
            <person name="Rohde M."/>
            <person name="Galperin M.Y."/>
            <person name="Jogler C."/>
        </authorList>
    </citation>
    <scope>NUCLEOTIDE SEQUENCE [LARGE SCALE GENOMIC DNA]</scope>
    <source>
        <strain evidence="2 3">Mal4</strain>
    </source>
</reference>
<dbReference type="KEGG" id="mri:Mal4_33130"/>
<dbReference type="EMBL" id="CP036275">
    <property type="protein sequence ID" value="QDU38981.1"/>
    <property type="molecule type" value="Genomic_DNA"/>
</dbReference>
<organism evidence="2 3">
    <name type="scientific">Maioricimonas rarisocia</name>
    <dbReference type="NCBI Taxonomy" id="2528026"/>
    <lineage>
        <taxon>Bacteria</taxon>
        <taxon>Pseudomonadati</taxon>
        <taxon>Planctomycetota</taxon>
        <taxon>Planctomycetia</taxon>
        <taxon>Planctomycetales</taxon>
        <taxon>Planctomycetaceae</taxon>
        <taxon>Maioricimonas</taxon>
    </lineage>
</organism>
<accession>A0A517Z968</accession>
<dbReference type="AlphaFoldDB" id="A0A517Z968"/>
<dbReference type="Gene3D" id="2.60.40.1120">
    <property type="entry name" value="Carboxypeptidase-like, regulatory domain"/>
    <property type="match status" value="1"/>
</dbReference>
<feature type="region of interest" description="Disordered" evidence="1">
    <location>
        <begin position="143"/>
        <end position="168"/>
    </location>
</feature>
<feature type="region of interest" description="Disordered" evidence="1">
    <location>
        <begin position="69"/>
        <end position="93"/>
    </location>
</feature>
<dbReference type="SUPFAM" id="SSF49478">
    <property type="entry name" value="Cna protein B-type domain"/>
    <property type="match status" value="1"/>
</dbReference>
<protein>
    <recommendedName>
        <fullName evidence="4">Carboxypeptidase regulatory-like domain-containing protein</fullName>
    </recommendedName>
</protein>
<evidence type="ECO:0000313" key="3">
    <source>
        <dbReference type="Proteomes" id="UP000320496"/>
    </source>
</evidence>
<dbReference type="RefSeq" id="WP_197443525.1">
    <property type="nucleotide sequence ID" value="NZ_CP036275.1"/>
</dbReference>
<evidence type="ECO:0000313" key="2">
    <source>
        <dbReference type="EMBL" id="QDU38981.1"/>
    </source>
</evidence>
<keyword evidence="3" id="KW-1185">Reference proteome</keyword>
<sequence>MRGDCGKAWSHIGAMVLCASLSAGCGGGNDGPELIDVYGTVTMDGQPLEGATVQFAPEGGAGEGRRLVAGRTDSSGEYSLQYSPSRDGAAPGSYRVSITTYREMEVDEEGMDVPGSPETVPDVYNVNTTLAADVSSDNAEHNFELDSSEGEVIGGQGGEDFGDDDEAE</sequence>